<gene>
    <name evidence="4" type="ORF">SO694_0033603</name>
</gene>
<dbReference type="EMBL" id="JBBJCI010000247">
    <property type="protein sequence ID" value="KAK7237681.1"/>
    <property type="molecule type" value="Genomic_DNA"/>
</dbReference>
<dbReference type="PROSITE" id="PS51294">
    <property type="entry name" value="HTH_MYB"/>
    <property type="match status" value="2"/>
</dbReference>
<dbReference type="InterPro" id="IPR050560">
    <property type="entry name" value="MYB_TF"/>
</dbReference>
<dbReference type="CDD" id="cd00167">
    <property type="entry name" value="SANT"/>
    <property type="match status" value="2"/>
</dbReference>
<dbReference type="InterPro" id="IPR001005">
    <property type="entry name" value="SANT/Myb"/>
</dbReference>
<feature type="domain" description="Myb-like" evidence="2">
    <location>
        <begin position="436"/>
        <end position="486"/>
    </location>
</feature>
<dbReference type="Gene3D" id="1.10.10.60">
    <property type="entry name" value="Homeodomain-like"/>
    <property type="match status" value="2"/>
</dbReference>
<name>A0ABR1FSZ3_AURAN</name>
<feature type="domain" description="HTH myb-type" evidence="3">
    <location>
        <begin position="440"/>
        <end position="490"/>
    </location>
</feature>
<dbReference type="SUPFAM" id="SSF46689">
    <property type="entry name" value="Homeodomain-like"/>
    <property type="match status" value="1"/>
</dbReference>
<dbReference type="Pfam" id="PF13921">
    <property type="entry name" value="Myb_DNA-bind_6"/>
    <property type="match status" value="1"/>
</dbReference>
<organism evidence="4 5">
    <name type="scientific">Aureococcus anophagefferens</name>
    <name type="common">Harmful bloom alga</name>
    <dbReference type="NCBI Taxonomy" id="44056"/>
    <lineage>
        <taxon>Eukaryota</taxon>
        <taxon>Sar</taxon>
        <taxon>Stramenopiles</taxon>
        <taxon>Ochrophyta</taxon>
        <taxon>Pelagophyceae</taxon>
        <taxon>Pelagomonadales</taxon>
        <taxon>Pelagomonadaceae</taxon>
        <taxon>Aureococcus</taxon>
    </lineage>
</organism>
<feature type="domain" description="Myb-like" evidence="2">
    <location>
        <begin position="384"/>
        <end position="435"/>
    </location>
</feature>
<reference evidence="4 5" key="1">
    <citation type="submission" date="2024-03" db="EMBL/GenBank/DDBJ databases">
        <title>Aureococcus anophagefferens CCMP1851 and Kratosvirus quantuckense: Draft genome of a second virus-susceptible host strain in the model system.</title>
        <authorList>
            <person name="Chase E."/>
            <person name="Truchon A.R."/>
            <person name="Schepens W."/>
            <person name="Wilhelm S.W."/>
        </authorList>
    </citation>
    <scope>NUCLEOTIDE SEQUENCE [LARGE SCALE GENOMIC DNA]</scope>
    <source>
        <strain evidence="4 5">CCMP1851</strain>
    </source>
</reference>
<sequence length="581" mass="63193">MSEGAGAADRAVASADGVAVETDKAEECARALAEVDELRRLHAGNAEALAVCDVLEQHIRYAAAPAIARLKPKEIWLEVEEGRIVVVANDGKSAPAMGAKLGLGGGGEFGGVMDSKQGSRWAIAAMSRLLKGSCEEALDFIRATKLWDDVSPVKVWNADVVVPHAWCLMARLALLGLKANLDGSFLTVFGFGRYLDMLAQVGFDPSWLRHDHRQMGKRERERREQEGKTVLLSGSGCFKTDPRTHLGLRVVQVTIPRVPHDGGRRDVIFRVVILLHPAGAGNAGNMARIDDSVNALERGLVGETRGNDDIVAPEVPDECYDVERTIDAEGSHPNDRPKRRTRLIEALPAETRAKLGPVHFKPARKRRRSPRKSPRKSPAHYHARAGGRDAGWSTAEDEELTRLVTQRGPPRWNKIALEMPGRNEKRCRERWYNHLDPTVNKGPLTHDEVRTILVEHHKRGNKWAQIARLLPGRTDNAVKNFWNASLRRRFERFVAEQVAPTLRSGAASASTAVAAASPKGGPKSAGAAPAPAFELSGELLERALAACAAAPGRVPARAPASPEEAPKPKRARAPKPAGAPK</sequence>
<evidence type="ECO:0000259" key="3">
    <source>
        <dbReference type="PROSITE" id="PS51294"/>
    </source>
</evidence>
<dbReference type="PANTHER" id="PTHR45614:SF25">
    <property type="entry name" value="MYB PROTEIN"/>
    <property type="match status" value="1"/>
</dbReference>
<comment type="caution">
    <text evidence="4">The sequence shown here is derived from an EMBL/GenBank/DDBJ whole genome shotgun (WGS) entry which is preliminary data.</text>
</comment>
<dbReference type="Proteomes" id="UP001363151">
    <property type="component" value="Unassembled WGS sequence"/>
</dbReference>
<keyword evidence="5" id="KW-1185">Reference proteome</keyword>
<dbReference type="SMART" id="SM00717">
    <property type="entry name" value="SANT"/>
    <property type="match status" value="2"/>
</dbReference>
<accession>A0ABR1FSZ3</accession>
<dbReference type="PROSITE" id="PS50090">
    <property type="entry name" value="MYB_LIKE"/>
    <property type="match status" value="2"/>
</dbReference>
<dbReference type="InterPro" id="IPR009057">
    <property type="entry name" value="Homeodomain-like_sf"/>
</dbReference>
<evidence type="ECO:0000313" key="4">
    <source>
        <dbReference type="EMBL" id="KAK7237681.1"/>
    </source>
</evidence>
<feature type="compositionally biased region" description="Low complexity" evidence="1">
    <location>
        <begin position="551"/>
        <end position="563"/>
    </location>
</feature>
<dbReference type="InterPro" id="IPR017930">
    <property type="entry name" value="Myb_dom"/>
</dbReference>
<dbReference type="PANTHER" id="PTHR45614">
    <property type="entry name" value="MYB PROTEIN-RELATED"/>
    <property type="match status" value="1"/>
</dbReference>
<feature type="region of interest" description="Disordered" evidence="1">
    <location>
        <begin position="351"/>
        <end position="396"/>
    </location>
</feature>
<dbReference type="GO" id="GO:0003677">
    <property type="term" value="F:DNA binding"/>
    <property type="evidence" value="ECO:0007669"/>
    <property type="project" value="UniProtKB-KW"/>
</dbReference>
<evidence type="ECO:0000256" key="1">
    <source>
        <dbReference type="SAM" id="MobiDB-lite"/>
    </source>
</evidence>
<protein>
    <submittedName>
        <fullName evidence="4">Nuclear DNA-binding protein</fullName>
    </submittedName>
</protein>
<feature type="domain" description="HTH myb-type" evidence="3">
    <location>
        <begin position="392"/>
        <end position="439"/>
    </location>
</feature>
<evidence type="ECO:0000313" key="5">
    <source>
        <dbReference type="Proteomes" id="UP001363151"/>
    </source>
</evidence>
<proteinExistence type="predicted"/>
<feature type="compositionally biased region" description="Basic residues" evidence="1">
    <location>
        <begin position="361"/>
        <end position="385"/>
    </location>
</feature>
<feature type="region of interest" description="Disordered" evidence="1">
    <location>
        <begin position="551"/>
        <end position="581"/>
    </location>
</feature>
<keyword evidence="4" id="KW-0238">DNA-binding</keyword>
<evidence type="ECO:0000259" key="2">
    <source>
        <dbReference type="PROSITE" id="PS50090"/>
    </source>
</evidence>